<name>A0A1Z5RAD5_SORBI</name>
<dbReference type="EMBL" id="CM000766">
    <property type="protein sequence ID" value="OQU80401.1"/>
    <property type="molecule type" value="Genomic_DNA"/>
</dbReference>
<gene>
    <name evidence="1" type="ORF">SORBI_3007G121950</name>
</gene>
<dbReference type="InParanoid" id="A0A1Z5RAD5"/>
<organism evidence="1 2">
    <name type="scientific">Sorghum bicolor</name>
    <name type="common">Sorghum</name>
    <name type="synonym">Sorghum vulgare</name>
    <dbReference type="NCBI Taxonomy" id="4558"/>
    <lineage>
        <taxon>Eukaryota</taxon>
        <taxon>Viridiplantae</taxon>
        <taxon>Streptophyta</taxon>
        <taxon>Embryophyta</taxon>
        <taxon>Tracheophyta</taxon>
        <taxon>Spermatophyta</taxon>
        <taxon>Magnoliopsida</taxon>
        <taxon>Liliopsida</taxon>
        <taxon>Poales</taxon>
        <taxon>Poaceae</taxon>
        <taxon>PACMAD clade</taxon>
        <taxon>Panicoideae</taxon>
        <taxon>Andropogonodae</taxon>
        <taxon>Andropogoneae</taxon>
        <taxon>Sorghinae</taxon>
        <taxon>Sorghum</taxon>
    </lineage>
</organism>
<dbReference type="AlphaFoldDB" id="A0A1Z5RAD5"/>
<dbReference type="Gramene" id="OQU80401">
    <property type="protein sequence ID" value="OQU80401"/>
    <property type="gene ID" value="SORBI_3007G121950"/>
</dbReference>
<keyword evidence="2" id="KW-1185">Reference proteome</keyword>
<sequence>MTVLPISLPIAPHMHPTPHPCPTPHAAPLSLPRMAAVAPPHAPDDMWLLPLSPLADAQGFAMSMKMM</sequence>
<accession>A0A1Z5RAD5</accession>
<reference evidence="2" key="2">
    <citation type="journal article" date="2018" name="Plant J.">
        <title>The Sorghum bicolor reference genome: improved assembly, gene annotations, a transcriptome atlas, and signatures of genome organization.</title>
        <authorList>
            <person name="McCormick R.F."/>
            <person name="Truong S.K."/>
            <person name="Sreedasyam A."/>
            <person name="Jenkins J."/>
            <person name="Shu S."/>
            <person name="Sims D."/>
            <person name="Kennedy M."/>
            <person name="Amirebrahimi M."/>
            <person name="Weers B.D."/>
            <person name="McKinley B."/>
            <person name="Mattison A."/>
            <person name="Morishige D.T."/>
            <person name="Grimwood J."/>
            <person name="Schmutz J."/>
            <person name="Mullet J.E."/>
        </authorList>
    </citation>
    <scope>NUCLEOTIDE SEQUENCE [LARGE SCALE GENOMIC DNA]</scope>
    <source>
        <strain evidence="2">cv. BTx623</strain>
    </source>
</reference>
<reference evidence="1 2" key="1">
    <citation type="journal article" date="2009" name="Nature">
        <title>The Sorghum bicolor genome and the diversification of grasses.</title>
        <authorList>
            <person name="Paterson A.H."/>
            <person name="Bowers J.E."/>
            <person name="Bruggmann R."/>
            <person name="Dubchak I."/>
            <person name="Grimwood J."/>
            <person name="Gundlach H."/>
            <person name="Haberer G."/>
            <person name="Hellsten U."/>
            <person name="Mitros T."/>
            <person name="Poliakov A."/>
            <person name="Schmutz J."/>
            <person name="Spannagl M."/>
            <person name="Tang H."/>
            <person name="Wang X."/>
            <person name="Wicker T."/>
            <person name="Bharti A.K."/>
            <person name="Chapman J."/>
            <person name="Feltus F.A."/>
            <person name="Gowik U."/>
            <person name="Grigoriev I.V."/>
            <person name="Lyons E."/>
            <person name="Maher C.A."/>
            <person name="Martis M."/>
            <person name="Narechania A."/>
            <person name="Otillar R.P."/>
            <person name="Penning B.W."/>
            <person name="Salamov A.A."/>
            <person name="Wang Y."/>
            <person name="Zhang L."/>
            <person name="Carpita N.C."/>
            <person name="Freeling M."/>
            <person name="Gingle A.R."/>
            <person name="Hash C.T."/>
            <person name="Keller B."/>
            <person name="Klein P."/>
            <person name="Kresovich S."/>
            <person name="McCann M.C."/>
            <person name="Ming R."/>
            <person name="Peterson D.G."/>
            <person name="Mehboob-ur-Rahman"/>
            <person name="Ware D."/>
            <person name="Westhoff P."/>
            <person name="Mayer K.F."/>
            <person name="Messing J."/>
            <person name="Rokhsar D.S."/>
        </authorList>
    </citation>
    <scope>NUCLEOTIDE SEQUENCE [LARGE SCALE GENOMIC DNA]</scope>
    <source>
        <strain evidence="2">cv. BTx623</strain>
    </source>
</reference>
<dbReference type="Proteomes" id="UP000000768">
    <property type="component" value="Chromosome 7"/>
</dbReference>
<protein>
    <submittedName>
        <fullName evidence="1">Uncharacterized protein</fullName>
    </submittedName>
</protein>
<evidence type="ECO:0000313" key="2">
    <source>
        <dbReference type="Proteomes" id="UP000000768"/>
    </source>
</evidence>
<evidence type="ECO:0000313" key="1">
    <source>
        <dbReference type="EMBL" id="OQU80401.1"/>
    </source>
</evidence>
<proteinExistence type="predicted"/>